<dbReference type="AlphaFoldDB" id="A0A6B0U877"/>
<reference evidence="2" key="1">
    <citation type="submission" date="2019-12" db="EMBL/GenBank/DDBJ databases">
        <title>An insight into the sialome of adult female Ixodes ricinus ticks feeding for 6 days.</title>
        <authorList>
            <person name="Perner J."/>
            <person name="Ribeiro J.M.C."/>
        </authorList>
    </citation>
    <scope>NUCLEOTIDE SEQUENCE</scope>
    <source>
        <strain evidence="2">Semi-engorged</strain>
        <tissue evidence="2">Salivary glands</tissue>
    </source>
</reference>
<evidence type="ECO:0000256" key="1">
    <source>
        <dbReference type="SAM" id="SignalP"/>
    </source>
</evidence>
<keyword evidence="1" id="KW-0732">Signal</keyword>
<evidence type="ECO:0000313" key="2">
    <source>
        <dbReference type="EMBL" id="MXU84356.1"/>
    </source>
</evidence>
<feature type="signal peptide" evidence="1">
    <location>
        <begin position="1"/>
        <end position="28"/>
    </location>
</feature>
<dbReference type="PROSITE" id="PS51257">
    <property type="entry name" value="PROKAR_LIPOPROTEIN"/>
    <property type="match status" value="1"/>
</dbReference>
<sequence>MRTADGLFWMPGLHYALVAFLSASTSCACSRLAKRRSTIEGGELAPEAGQQKDLPAILFLSATIVLPPHPLTHTAHFRKN</sequence>
<protein>
    <submittedName>
        <fullName evidence="2">Putative secreted protein</fullName>
    </submittedName>
</protein>
<dbReference type="EMBL" id="GIFC01002273">
    <property type="protein sequence ID" value="MXU84356.1"/>
    <property type="molecule type" value="Transcribed_RNA"/>
</dbReference>
<organism evidence="2">
    <name type="scientific">Ixodes ricinus</name>
    <name type="common">Common tick</name>
    <name type="synonym">Acarus ricinus</name>
    <dbReference type="NCBI Taxonomy" id="34613"/>
    <lineage>
        <taxon>Eukaryota</taxon>
        <taxon>Metazoa</taxon>
        <taxon>Ecdysozoa</taxon>
        <taxon>Arthropoda</taxon>
        <taxon>Chelicerata</taxon>
        <taxon>Arachnida</taxon>
        <taxon>Acari</taxon>
        <taxon>Parasitiformes</taxon>
        <taxon>Ixodida</taxon>
        <taxon>Ixodoidea</taxon>
        <taxon>Ixodidae</taxon>
        <taxon>Ixodinae</taxon>
        <taxon>Ixodes</taxon>
    </lineage>
</organism>
<name>A0A6B0U877_IXORI</name>
<accession>A0A6B0U877</accession>
<proteinExistence type="predicted"/>
<feature type="chain" id="PRO_5025458331" evidence="1">
    <location>
        <begin position="29"/>
        <end position="80"/>
    </location>
</feature>